<comment type="caution">
    <text evidence="1">The sequence shown here is derived from an EMBL/GenBank/DDBJ whole genome shotgun (WGS) entry which is preliminary data.</text>
</comment>
<proteinExistence type="predicted"/>
<dbReference type="EMBL" id="JAPDVG010000001">
    <property type="protein sequence ID" value="MCW4130934.1"/>
    <property type="molecule type" value="Genomic_DNA"/>
</dbReference>
<sequence length="56" mass="6581">MDGFCWQGELDLTLFYKIEGYFDNLKSLMTLMTMTGNDRNLWGVKMMMTLNDFDPS</sequence>
<protein>
    <submittedName>
        <fullName evidence="1">Uncharacterized protein</fullName>
    </submittedName>
</protein>
<gene>
    <name evidence="1" type="ORF">ONT19_04820</name>
</gene>
<dbReference type="AlphaFoldDB" id="A0AAW5TY22"/>
<dbReference type="Proteomes" id="UP001209417">
    <property type="component" value="Unassembled WGS sequence"/>
</dbReference>
<accession>A0AAW5TY22</accession>
<dbReference type="RefSeq" id="WP_264953037.1">
    <property type="nucleotide sequence ID" value="NZ_JAPDVE010000037.1"/>
</dbReference>
<name>A0AAW5TY22_9BACT</name>
<organism evidence="1 2">
    <name type="scientific">Segatella copri</name>
    <dbReference type="NCBI Taxonomy" id="165179"/>
    <lineage>
        <taxon>Bacteria</taxon>
        <taxon>Pseudomonadati</taxon>
        <taxon>Bacteroidota</taxon>
        <taxon>Bacteroidia</taxon>
        <taxon>Bacteroidales</taxon>
        <taxon>Prevotellaceae</taxon>
        <taxon>Segatella</taxon>
    </lineage>
</organism>
<reference evidence="1" key="1">
    <citation type="submission" date="2022-11" db="EMBL/GenBank/DDBJ databases">
        <title>Genomic repertoires linked with pathogenic potency of arthritogenic Prevotella copri isolated from the gut of rheumatoid arthritis patients.</title>
        <authorList>
            <person name="Nii T."/>
            <person name="Maeda Y."/>
            <person name="Motooka D."/>
            <person name="Naito M."/>
            <person name="Matsumoto Y."/>
            <person name="Ogawa T."/>
            <person name="Oguro-Igashira E."/>
            <person name="Kishikawa T."/>
            <person name="Yamashita M."/>
            <person name="Koizumi S."/>
            <person name="Kurakawa T."/>
            <person name="Okumura R."/>
            <person name="Kayama H."/>
            <person name="Murakami M."/>
            <person name="Sakaguchi T."/>
            <person name="Das B."/>
            <person name="Nakamura S."/>
            <person name="Okada Y."/>
            <person name="Kumanogoh A."/>
            <person name="Takeda K."/>
        </authorList>
    </citation>
    <scope>NUCLEOTIDE SEQUENCE</scope>
    <source>
        <strain evidence="1">H019-1</strain>
    </source>
</reference>
<evidence type="ECO:0000313" key="1">
    <source>
        <dbReference type="EMBL" id="MCW4130934.1"/>
    </source>
</evidence>
<evidence type="ECO:0000313" key="2">
    <source>
        <dbReference type="Proteomes" id="UP001209417"/>
    </source>
</evidence>